<accession>A0A8X8C571</accession>
<gene>
    <name evidence="1" type="ORF">POTOM_054880</name>
</gene>
<organism evidence="1 2">
    <name type="scientific">Populus tomentosa</name>
    <name type="common">Chinese white poplar</name>
    <dbReference type="NCBI Taxonomy" id="118781"/>
    <lineage>
        <taxon>Eukaryota</taxon>
        <taxon>Viridiplantae</taxon>
        <taxon>Streptophyta</taxon>
        <taxon>Embryophyta</taxon>
        <taxon>Tracheophyta</taxon>
        <taxon>Spermatophyta</taxon>
        <taxon>Magnoliopsida</taxon>
        <taxon>eudicotyledons</taxon>
        <taxon>Gunneridae</taxon>
        <taxon>Pentapetalae</taxon>
        <taxon>rosids</taxon>
        <taxon>fabids</taxon>
        <taxon>Malpighiales</taxon>
        <taxon>Salicaceae</taxon>
        <taxon>Saliceae</taxon>
        <taxon>Populus</taxon>
    </lineage>
</organism>
<dbReference type="AlphaFoldDB" id="A0A8X8C571"/>
<sequence length="111" mass="12926">MGLLINADREKHLDRYKVFVGCLSRSNQVEESGRDGRLASRGCYERLVWLYGFVKHGCKQLMGKFLLVLSNPCVKYAVKKLLVHQDSHIHLLMDTSNEHTNDARPRGWWHF</sequence>
<proteinExistence type="predicted"/>
<name>A0A8X8C571_POPTO</name>
<evidence type="ECO:0000313" key="1">
    <source>
        <dbReference type="EMBL" id="KAG6741607.1"/>
    </source>
</evidence>
<evidence type="ECO:0000313" key="2">
    <source>
        <dbReference type="Proteomes" id="UP000886885"/>
    </source>
</evidence>
<keyword evidence="2" id="KW-1185">Reference proteome</keyword>
<dbReference type="EMBL" id="JAAWWB010000034">
    <property type="protein sequence ID" value="KAG6741607.1"/>
    <property type="molecule type" value="Genomic_DNA"/>
</dbReference>
<reference evidence="1" key="1">
    <citation type="journal article" date="2020" name="bioRxiv">
        <title>Hybrid origin of Populus tomentosa Carr. identified through genome sequencing and phylogenomic analysis.</title>
        <authorList>
            <person name="An X."/>
            <person name="Gao K."/>
            <person name="Chen Z."/>
            <person name="Li J."/>
            <person name="Yang X."/>
            <person name="Yang X."/>
            <person name="Zhou J."/>
            <person name="Guo T."/>
            <person name="Zhao T."/>
            <person name="Huang S."/>
            <person name="Miao D."/>
            <person name="Khan W.U."/>
            <person name="Rao P."/>
            <person name="Ye M."/>
            <person name="Lei B."/>
            <person name="Liao W."/>
            <person name="Wang J."/>
            <person name="Ji L."/>
            <person name="Li Y."/>
            <person name="Guo B."/>
            <person name="Mustafa N.S."/>
            <person name="Li S."/>
            <person name="Yun Q."/>
            <person name="Keller S.R."/>
            <person name="Mao J."/>
            <person name="Zhang R."/>
            <person name="Strauss S.H."/>
        </authorList>
    </citation>
    <scope>NUCLEOTIDE SEQUENCE</scope>
    <source>
        <strain evidence="1">GM15</strain>
        <tissue evidence="1">Leaf</tissue>
    </source>
</reference>
<dbReference type="Proteomes" id="UP000886885">
    <property type="component" value="Chromosome 17D"/>
</dbReference>
<protein>
    <submittedName>
        <fullName evidence="1">Uncharacterized protein</fullName>
    </submittedName>
</protein>
<comment type="caution">
    <text evidence="1">The sequence shown here is derived from an EMBL/GenBank/DDBJ whole genome shotgun (WGS) entry which is preliminary data.</text>
</comment>